<dbReference type="EMBL" id="OU963914">
    <property type="protein sequence ID" value="CAH0402735.1"/>
    <property type="molecule type" value="Genomic_DNA"/>
</dbReference>
<protein>
    <submittedName>
        <fullName evidence="1">Uncharacterized protein</fullName>
    </submittedName>
</protein>
<evidence type="ECO:0000313" key="1">
    <source>
        <dbReference type="EMBL" id="CAH0402735.1"/>
    </source>
</evidence>
<proteinExistence type="predicted"/>
<sequence length="174" mass="20588">MKSWPPISRKQNFYLKFLAEPSLTQLSVMHFREQGNLLIILAMLTNNVLEDRLRTQMIIPVSKETYFNTKWKPKAAPLCAYDMLYHPPDYNPKSARSDRQEIDIIRKNIWMQELHKGIASTTHFQMGRPKRKIYDIPTKQFVRVQVKNENPHIRINNVLEWAKLLNEGKPLCEI</sequence>
<name>A0ABN8B1D7_CHISP</name>
<accession>A0ABN8B1D7</accession>
<evidence type="ECO:0000313" key="2">
    <source>
        <dbReference type="Proteomes" id="UP001153292"/>
    </source>
</evidence>
<organism evidence="1 2">
    <name type="scientific">Chilo suppressalis</name>
    <name type="common">Asiatic rice borer moth</name>
    <dbReference type="NCBI Taxonomy" id="168631"/>
    <lineage>
        <taxon>Eukaryota</taxon>
        <taxon>Metazoa</taxon>
        <taxon>Ecdysozoa</taxon>
        <taxon>Arthropoda</taxon>
        <taxon>Hexapoda</taxon>
        <taxon>Insecta</taxon>
        <taxon>Pterygota</taxon>
        <taxon>Neoptera</taxon>
        <taxon>Endopterygota</taxon>
        <taxon>Lepidoptera</taxon>
        <taxon>Glossata</taxon>
        <taxon>Ditrysia</taxon>
        <taxon>Pyraloidea</taxon>
        <taxon>Crambidae</taxon>
        <taxon>Crambinae</taxon>
        <taxon>Chilo</taxon>
    </lineage>
</organism>
<reference evidence="1" key="1">
    <citation type="submission" date="2021-12" db="EMBL/GenBank/DDBJ databases">
        <authorList>
            <person name="King R."/>
        </authorList>
    </citation>
    <scope>NUCLEOTIDE SEQUENCE</scope>
</reference>
<dbReference type="Pfam" id="PF15074">
    <property type="entry name" value="CFAP90"/>
    <property type="match status" value="1"/>
</dbReference>
<dbReference type="Proteomes" id="UP001153292">
    <property type="component" value="Chromosome 21"/>
</dbReference>
<dbReference type="InterPro" id="IPR027901">
    <property type="entry name" value="CFAP90"/>
</dbReference>
<gene>
    <name evidence="1" type="ORF">CHILSU_LOCUS5983</name>
</gene>
<keyword evidence="2" id="KW-1185">Reference proteome</keyword>